<name>A0A507DAG3_9FUNG</name>
<comment type="caution">
    <text evidence="1">The sequence shown here is derived from an EMBL/GenBank/DDBJ whole genome shotgun (WGS) entry which is preliminary data.</text>
</comment>
<dbReference type="VEuPathDB" id="FungiDB:SeMB42_g02968"/>
<dbReference type="EMBL" id="QEAN01000098">
    <property type="protein sequence ID" value="TPX48544.1"/>
    <property type="molecule type" value="Genomic_DNA"/>
</dbReference>
<reference evidence="1 2" key="1">
    <citation type="journal article" date="2019" name="Sci. Rep.">
        <title>Comparative genomics of chytrid fungi reveal insights into the obligate biotrophic and pathogenic lifestyle of Synchytrium endobioticum.</title>
        <authorList>
            <person name="van de Vossenberg B.T.L.H."/>
            <person name="Warris S."/>
            <person name="Nguyen H.D.T."/>
            <person name="van Gent-Pelzer M.P.E."/>
            <person name="Joly D.L."/>
            <person name="van de Geest H.C."/>
            <person name="Bonants P.J.M."/>
            <person name="Smith D.S."/>
            <person name="Levesque C.A."/>
            <person name="van der Lee T.A.J."/>
        </authorList>
    </citation>
    <scope>NUCLEOTIDE SEQUENCE [LARGE SCALE GENOMIC DNA]</scope>
    <source>
        <strain evidence="1 2">MB42</strain>
    </source>
</reference>
<proteinExistence type="predicted"/>
<dbReference type="AlphaFoldDB" id="A0A507DAG3"/>
<protein>
    <submittedName>
        <fullName evidence="1">Uncharacterized protein</fullName>
    </submittedName>
</protein>
<accession>A0A507DAG3</accession>
<evidence type="ECO:0000313" key="1">
    <source>
        <dbReference type="EMBL" id="TPX48544.1"/>
    </source>
</evidence>
<organism evidence="1 2">
    <name type="scientific">Synchytrium endobioticum</name>
    <dbReference type="NCBI Taxonomy" id="286115"/>
    <lineage>
        <taxon>Eukaryota</taxon>
        <taxon>Fungi</taxon>
        <taxon>Fungi incertae sedis</taxon>
        <taxon>Chytridiomycota</taxon>
        <taxon>Chytridiomycota incertae sedis</taxon>
        <taxon>Chytridiomycetes</taxon>
        <taxon>Synchytriales</taxon>
        <taxon>Synchytriaceae</taxon>
        <taxon>Synchytrium</taxon>
    </lineage>
</organism>
<evidence type="ECO:0000313" key="2">
    <source>
        <dbReference type="Proteomes" id="UP000317494"/>
    </source>
</evidence>
<sequence>MNRNLILKNISTNYRMAHIFILAILCHYITPGSPAPVDNENLGLDLPAAIEQGEQRNPAYLPMQCVDGITLTLSTTQKQR</sequence>
<gene>
    <name evidence="1" type="ORF">SeMB42_g02968</name>
</gene>
<keyword evidence="2" id="KW-1185">Reference proteome</keyword>
<dbReference type="Proteomes" id="UP000317494">
    <property type="component" value="Unassembled WGS sequence"/>
</dbReference>